<dbReference type="SUPFAM" id="SSF55120">
    <property type="entry name" value="Pseudouridine synthase"/>
    <property type="match status" value="1"/>
</dbReference>
<evidence type="ECO:0000259" key="9">
    <source>
        <dbReference type="Pfam" id="PF21237"/>
    </source>
</evidence>
<evidence type="ECO:0000256" key="5">
    <source>
        <dbReference type="ARBA" id="ARBA00075270"/>
    </source>
</evidence>
<evidence type="ECO:0000313" key="12">
    <source>
        <dbReference type="Proteomes" id="UP000024635"/>
    </source>
</evidence>
<feature type="domain" description="Pus10-like C-terminal" evidence="10">
    <location>
        <begin position="217"/>
        <end position="459"/>
    </location>
</feature>
<dbReference type="GO" id="GO:0031119">
    <property type="term" value="P:tRNA pseudouridine synthesis"/>
    <property type="evidence" value="ECO:0007669"/>
    <property type="project" value="TreeGrafter"/>
</dbReference>
<keyword evidence="12" id="KW-1185">Reference proteome</keyword>
<dbReference type="STRING" id="53326.A0A016VQ69"/>
<dbReference type="Pfam" id="PF21237">
    <property type="entry name" value="Pus10_N_euk"/>
    <property type="match status" value="1"/>
</dbReference>
<dbReference type="InterPro" id="IPR020103">
    <property type="entry name" value="PsdUridine_synth_cat_dom_sf"/>
</dbReference>
<evidence type="ECO:0000256" key="6">
    <source>
        <dbReference type="ARBA" id="ARBA00079393"/>
    </source>
</evidence>
<keyword evidence="3" id="KW-0819">tRNA processing</keyword>
<evidence type="ECO:0000256" key="3">
    <source>
        <dbReference type="ARBA" id="ARBA00022694"/>
    </source>
</evidence>
<evidence type="ECO:0000256" key="2">
    <source>
        <dbReference type="ARBA" id="ARBA00012787"/>
    </source>
</evidence>
<evidence type="ECO:0000256" key="8">
    <source>
        <dbReference type="SAM" id="MobiDB-lite"/>
    </source>
</evidence>
<dbReference type="PANTHER" id="PTHR21568">
    <property type="entry name" value="TRNA PSEUDOURIDINE SYNTHASE PUS10"/>
    <property type="match status" value="1"/>
</dbReference>
<evidence type="ECO:0000259" key="10">
    <source>
        <dbReference type="Pfam" id="PF21238"/>
    </source>
</evidence>
<reference evidence="12" key="1">
    <citation type="journal article" date="2015" name="Nat. Genet.">
        <title>The genome and transcriptome of the zoonotic hookworm Ancylostoma ceylanicum identify infection-specific gene families.</title>
        <authorList>
            <person name="Schwarz E.M."/>
            <person name="Hu Y."/>
            <person name="Antoshechkin I."/>
            <person name="Miller M.M."/>
            <person name="Sternberg P.W."/>
            <person name="Aroian R.V."/>
        </authorList>
    </citation>
    <scope>NUCLEOTIDE SEQUENCE</scope>
    <source>
        <strain evidence="12">HY135</strain>
    </source>
</reference>
<dbReference type="FunFam" id="3.30.70.3190:FF:000001">
    <property type="entry name" value="tRNA pseudouridine synthase Pus10"/>
    <property type="match status" value="1"/>
</dbReference>
<sequence>MLNSSLGDGAPTLRLCSLCRRQIAGEAAANVETVSKPFECVLCLGLLDQDYIEEVAQAVGNKLKESPYDATAFTLALNLPISQVLRETIIKRSRPDLNGILVSVPYKIRNIDAYLPKLRQATGMGAALGTDLQLTITFESEEFTEYDTKFLLEHFPHDFQQSRKRKHFEQSDASPCTKIKVEQMLTRIKEDVARKYVLSSPSRFCSFSVSFERDPVFIAGRYCKFSRSLPQSPWSAEDKTAAKDSGNSVSEKVSESMKSKFGASDARFVASGREDLDVRMLGDGRPFTVELRNCHSTSPLSGTRYLETLRSLESEINRLEPDIQVNYLTRITREEAEQISVGEEDKRKCYVAYCYSTLPLSEEVLTAAAKQAPVNVIQKTPVRVLKRRSLLERPRTVHSMEMLPVDSHHFLLRLETQAGTYVKEFVHGDFGRTRPSLADLLGVVHGEVDILDLDVDKVDFEWPPSKDAPAVFR</sequence>
<dbReference type="Pfam" id="PF21238">
    <property type="entry name" value="Pus10_C"/>
    <property type="match status" value="1"/>
</dbReference>
<comment type="similarity">
    <text evidence="1">Belongs to the pseudouridine synthase Pus10 family.</text>
</comment>
<feature type="region of interest" description="Disordered" evidence="8">
    <location>
        <begin position="229"/>
        <end position="251"/>
    </location>
</feature>
<dbReference type="InterPro" id="IPR039894">
    <property type="entry name" value="Pus10-like"/>
</dbReference>
<evidence type="ECO:0000313" key="11">
    <source>
        <dbReference type="EMBL" id="EYC29187.1"/>
    </source>
</evidence>
<dbReference type="Gene3D" id="3.30.70.2510">
    <property type="match status" value="1"/>
</dbReference>
<accession>A0A016VQ69</accession>
<dbReference type="OrthoDB" id="271937at2759"/>
<evidence type="ECO:0000256" key="4">
    <source>
        <dbReference type="ARBA" id="ARBA00023235"/>
    </source>
</evidence>
<dbReference type="GO" id="GO:0160148">
    <property type="term" value="F:tRNA pseudouridine(55) synthase activity"/>
    <property type="evidence" value="ECO:0007669"/>
    <property type="project" value="UniProtKB-EC"/>
</dbReference>
<dbReference type="InterPro" id="IPR048741">
    <property type="entry name" value="Pus10-like_C"/>
</dbReference>
<evidence type="ECO:0000256" key="1">
    <source>
        <dbReference type="ARBA" id="ARBA00009652"/>
    </source>
</evidence>
<protein>
    <recommendedName>
        <fullName evidence="2">tRNA pseudouridine(55) synthase</fullName>
        <ecNumber evidence="2">5.4.99.25</ecNumber>
    </recommendedName>
    <alternativeName>
        <fullName evidence="7">tRNA pseudouridine 55 synthase</fullName>
    </alternativeName>
    <alternativeName>
        <fullName evidence="5">tRNA pseudouridylate synthase</fullName>
    </alternativeName>
    <alternativeName>
        <fullName evidence="6">tRNA-uridine isomerase</fullName>
    </alternativeName>
</protein>
<comment type="caution">
    <text evidence="11">The sequence shown here is derived from an EMBL/GenBank/DDBJ whole genome shotgun (WGS) entry which is preliminary data.</text>
</comment>
<gene>
    <name evidence="11" type="primary">Acey_s0006.g2830</name>
    <name evidence="11" type="synonym">Acey-Y48C3A.20</name>
    <name evidence="11" type="ORF">Y032_0006g2830</name>
</gene>
<proteinExistence type="inferred from homology"/>
<dbReference type="EMBL" id="JARK01001342">
    <property type="protein sequence ID" value="EYC29187.1"/>
    <property type="molecule type" value="Genomic_DNA"/>
</dbReference>
<organism evidence="11 12">
    <name type="scientific">Ancylostoma ceylanicum</name>
    <dbReference type="NCBI Taxonomy" id="53326"/>
    <lineage>
        <taxon>Eukaryota</taxon>
        <taxon>Metazoa</taxon>
        <taxon>Ecdysozoa</taxon>
        <taxon>Nematoda</taxon>
        <taxon>Chromadorea</taxon>
        <taxon>Rhabditida</taxon>
        <taxon>Rhabditina</taxon>
        <taxon>Rhabditomorpha</taxon>
        <taxon>Strongyloidea</taxon>
        <taxon>Ancylostomatidae</taxon>
        <taxon>Ancylostomatinae</taxon>
        <taxon>Ancylostoma</taxon>
    </lineage>
</organism>
<evidence type="ECO:0000256" key="7">
    <source>
        <dbReference type="ARBA" id="ARBA00083669"/>
    </source>
</evidence>
<dbReference type="PANTHER" id="PTHR21568:SF0">
    <property type="entry name" value="TRNA PSEUDOURIDINE SYNTHASE PUS10"/>
    <property type="match status" value="1"/>
</dbReference>
<dbReference type="EC" id="5.4.99.25" evidence="2"/>
<dbReference type="GO" id="GO:0003723">
    <property type="term" value="F:RNA binding"/>
    <property type="evidence" value="ECO:0007669"/>
    <property type="project" value="InterPro"/>
</dbReference>
<dbReference type="Proteomes" id="UP000024635">
    <property type="component" value="Unassembled WGS sequence"/>
</dbReference>
<dbReference type="AlphaFoldDB" id="A0A016VQ69"/>
<dbReference type="InterPro" id="IPR048742">
    <property type="entry name" value="Pus10_N_euk"/>
</dbReference>
<dbReference type="Gene3D" id="3.30.70.3190">
    <property type="match status" value="1"/>
</dbReference>
<dbReference type="FunFam" id="3.30.70.2510:FF:000001">
    <property type="entry name" value="tRNA pseudouridine synthase Pus10"/>
    <property type="match status" value="1"/>
</dbReference>
<name>A0A016VQ69_9BILA</name>
<feature type="domain" description="Pus10 N-terminal eukaryotes" evidence="9">
    <location>
        <begin position="40"/>
        <end position="203"/>
    </location>
</feature>
<keyword evidence="4" id="KW-0413">Isomerase</keyword>